<feature type="compositionally biased region" description="Acidic residues" evidence="1">
    <location>
        <begin position="279"/>
        <end position="288"/>
    </location>
</feature>
<keyword evidence="4" id="KW-1185">Reference proteome</keyword>
<comment type="caution">
    <text evidence="2">The sequence shown here is derived from an EMBL/GenBank/DDBJ whole genome shotgun (WGS) entry which is preliminary data.</text>
</comment>
<feature type="region of interest" description="Disordered" evidence="1">
    <location>
        <begin position="242"/>
        <end position="295"/>
    </location>
</feature>
<dbReference type="EMBL" id="CAMXCT010003580">
    <property type="protein sequence ID" value="CAI4005225.1"/>
    <property type="molecule type" value="Genomic_DNA"/>
</dbReference>
<accession>A0A9P1D7I8</accession>
<evidence type="ECO:0000313" key="2">
    <source>
        <dbReference type="EMBL" id="CAI4005225.1"/>
    </source>
</evidence>
<sequence>MDELLQSYVKKKGIAASFELGRYSALQTQNAINGSALSKLKELVGVLMKLETGLHFKFSDLKGSLRRCCLQFPELRYKMEESKRCDYEGTMASALLCVCAHTRRLKDSTRFREACSKCTDDEKKELLEMKKWLSGEESEGEDQESVAGSIELPSLPATPLMATPKKRKAVASATPEEKGQPDLDEEAEMATPLPSRKAKLKEKVLKRPAAVSPQKKPAAKKVEKKMEGKKSWVLMYYKRSKSTLKKPAAQQKAGMKRPAAHEKEEKPPKTHKKNGKDKEEEEEDDEIVEPLPLTEEALQSHNKFLSEMSKHKDMSQTQFDKTLATLPSRTAERLWKAFEACRKETGSDGQYKEASSGCGQQKKKRALLRGWCMDKGKPFQKWGAEELKDRLQKGTIKARRNPLDRDYWEFQAIVEKKSNMAEKDRETQYGSAWQKVDHKKMAAIEAVAVDEVHSSDMELCEQFETTKYGEHRLKMITALDDMLQLMDMKLYRFPAALRDKFAQKVHSQSPPKAAESIMQKYRLSMHLILSGLMVLDEEGDD</sequence>
<dbReference type="EMBL" id="CAMXCT020003580">
    <property type="protein sequence ID" value="CAL1158600.1"/>
    <property type="molecule type" value="Genomic_DNA"/>
</dbReference>
<dbReference type="EMBL" id="CAMXCT030003580">
    <property type="protein sequence ID" value="CAL4792537.1"/>
    <property type="molecule type" value="Genomic_DNA"/>
</dbReference>
<gene>
    <name evidence="2" type="ORF">C1SCF055_LOCUS30967</name>
</gene>
<evidence type="ECO:0000313" key="4">
    <source>
        <dbReference type="Proteomes" id="UP001152797"/>
    </source>
</evidence>
<dbReference type="AlphaFoldDB" id="A0A9P1D7I8"/>
<reference evidence="3 4" key="2">
    <citation type="submission" date="2024-05" db="EMBL/GenBank/DDBJ databases">
        <authorList>
            <person name="Chen Y."/>
            <person name="Shah S."/>
            <person name="Dougan E. K."/>
            <person name="Thang M."/>
            <person name="Chan C."/>
        </authorList>
    </citation>
    <scope>NUCLEOTIDE SEQUENCE [LARGE SCALE GENOMIC DNA]</scope>
</reference>
<evidence type="ECO:0000313" key="3">
    <source>
        <dbReference type="EMBL" id="CAL4792537.1"/>
    </source>
</evidence>
<name>A0A9P1D7I8_9DINO</name>
<feature type="region of interest" description="Disordered" evidence="1">
    <location>
        <begin position="134"/>
        <end position="227"/>
    </location>
</feature>
<protein>
    <submittedName>
        <fullName evidence="2">Uncharacterized protein</fullName>
    </submittedName>
</protein>
<feature type="compositionally biased region" description="Basic and acidic residues" evidence="1">
    <location>
        <begin position="259"/>
        <end position="268"/>
    </location>
</feature>
<reference evidence="2" key="1">
    <citation type="submission" date="2022-10" db="EMBL/GenBank/DDBJ databases">
        <authorList>
            <person name="Chen Y."/>
            <person name="Dougan E. K."/>
            <person name="Chan C."/>
            <person name="Rhodes N."/>
            <person name="Thang M."/>
        </authorList>
    </citation>
    <scope>NUCLEOTIDE SEQUENCE</scope>
</reference>
<organism evidence="2">
    <name type="scientific">Cladocopium goreaui</name>
    <dbReference type="NCBI Taxonomy" id="2562237"/>
    <lineage>
        <taxon>Eukaryota</taxon>
        <taxon>Sar</taxon>
        <taxon>Alveolata</taxon>
        <taxon>Dinophyceae</taxon>
        <taxon>Suessiales</taxon>
        <taxon>Symbiodiniaceae</taxon>
        <taxon>Cladocopium</taxon>
    </lineage>
</organism>
<evidence type="ECO:0000256" key="1">
    <source>
        <dbReference type="SAM" id="MobiDB-lite"/>
    </source>
</evidence>
<proteinExistence type="predicted"/>
<feature type="compositionally biased region" description="Basic residues" evidence="1">
    <location>
        <begin position="196"/>
        <end position="206"/>
    </location>
</feature>
<dbReference type="Proteomes" id="UP001152797">
    <property type="component" value="Unassembled WGS sequence"/>
</dbReference>